<dbReference type="EMBL" id="CASHTH010000714">
    <property type="protein sequence ID" value="CAI8006740.1"/>
    <property type="molecule type" value="Genomic_DNA"/>
</dbReference>
<dbReference type="InterPro" id="IPR048767">
    <property type="entry name" value="SNX17-31_FERM_F2"/>
</dbReference>
<dbReference type="Pfam" id="PF21273">
    <property type="entry name" value="SNX17-27-31_F1_FERM"/>
    <property type="match status" value="1"/>
</dbReference>
<dbReference type="Pfam" id="PF21271">
    <property type="entry name" value="SNX17-31_F2_FERM"/>
    <property type="match status" value="1"/>
</dbReference>
<dbReference type="InterPro" id="IPR036871">
    <property type="entry name" value="PX_dom_sf"/>
</dbReference>
<dbReference type="SMART" id="SM00312">
    <property type="entry name" value="PX"/>
    <property type="match status" value="1"/>
</dbReference>
<gene>
    <name evidence="6" type="ORF">GBAR_LOCUS4880</name>
</gene>
<keyword evidence="7" id="KW-1185">Reference proteome</keyword>
<dbReference type="PANTHER" id="PTHR12431:SF14">
    <property type="entry name" value="LD15323P"/>
    <property type="match status" value="1"/>
</dbReference>
<evidence type="ECO:0000256" key="4">
    <source>
        <dbReference type="SAM" id="MobiDB-lite"/>
    </source>
</evidence>
<dbReference type="SUPFAM" id="SSF64268">
    <property type="entry name" value="PX domain"/>
    <property type="match status" value="1"/>
</dbReference>
<feature type="region of interest" description="Disordered" evidence="4">
    <location>
        <begin position="408"/>
        <end position="449"/>
    </location>
</feature>
<name>A0AA35R8H4_GEOBA</name>
<dbReference type="Proteomes" id="UP001174909">
    <property type="component" value="Unassembled WGS sequence"/>
</dbReference>
<evidence type="ECO:0000256" key="1">
    <source>
        <dbReference type="ARBA" id="ARBA00010883"/>
    </source>
</evidence>
<dbReference type="Gene3D" id="3.10.20.90">
    <property type="entry name" value="Phosphatidylinositol 3-kinase Catalytic Subunit, Chain A, domain 1"/>
    <property type="match status" value="1"/>
</dbReference>
<dbReference type="Pfam" id="PF18116">
    <property type="entry name" value="SNX17_FERM_C"/>
    <property type="match status" value="1"/>
</dbReference>
<dbReference type="InterPro" id="IPR001683">
    <property type="entry name" value="PX_dom"/>
</dbReference>
<dbReference type="PROSITE" id="PS50195">
    <property type="entry name" value="PX"/>
    <property type="match status" value="1"/>
</dbReference>
<dbReference type="InterPro" id="IPR040842">
    <property type="entry name" value="SNX17/31_FERM"/>
</dbReference>
<evidence type="ECO:0000256" key="3">
    <source>
        <dbReference type="ARBA" id="ARBA00022927"/>
    </source>
</evidence>
<dbReference type="Gene3D" id="2.30.29.30">
    <property type="entry name" value="Pleckstrin-homology domain (PH domain)/Phosphotyrosine-binding domain (PTB)"/>
    <property type="match status" value="1"/>
</dbReference>
<proteinExistence type="inferred from homology"/>
<dbReference type="GO" id="GO:0032456">
    <property type="term" value="P:endocytic recycling"/>
    <property type="evidence" value="ECO:0007669"/>
    <property type="project" value="TreeGrafter"/>
</dbReference>
<dbReference type="InterPro" id="IPR048763">
    <property type="entry name" value="SNX17-31_FERM_F1"/>
</dbReference>
<accession>A0AA35R8H4</accession>
<evidence type="ECO:0000313" key="6">
    <source>
        <dbReference type="EMBL" id="CAI8006740.1"/>
    </source>
</evidence>
<dbReference type="PANTHER" id="PTHR12431">
    <property type="entry name" value="SORTING NEXIN 17 AND 27"/>
    <property type="match status" value="1"/>
</dbReference>
<dbReference type="Gene3D" id="3.30.1520.10">
    <property type="entry name" value="Phox-like domain"/>
    <property type="match status" value="1"/>
</dbReference>
<dbReference type="Gene3D" id="1.20.80.60">
    <property type="match status" value="1"/>
</dbReference>
<dbReference type="GO" id="GO:0006886">
    <property type="term" value="P:intracellular protein transport"/>
    <property type="evidence" value="ECO:0007669"/>
    <property type="project" value="TreeGrafter"/>
</dbReference>
<evidence type="ECO:0000259" key="5">
    <source>
        <dbReference type="PROSITE" id="PS50195"/>
    </source>
</evidence>
<organism evidence="6 7">
    <name type="scientific">Geodia barretti</name>
    <name type="common">Barrett's horny sponge</name>
    <dbReference type="NCBI Taxonomy" id="519541"/>
    <lineage>
        <taxon>Eukaryota</taxon>
        <taxon>Metazoa</taxon>
        <taxon>Porifera</taxon>
        <taxon>Demospongiae</taxon>
        <taxon>Heteroscleromorpha</taxon>
        <taxon>Tetractinellida</taxon>
        <taxon>Astrophorina</taxon>
        <taxon>Geodiidae</taxon>
        <taxon>Geodia</taxon>
    </lineage>
</organism>
<dbReference type="GO" id="GO:0005769">
    <property type="term" value="C:early endosome"/>
    <property type="evidence" value="ECO:0007669"/>
    <property type="project" value="TreeGrafter"/>
</dbReference>
<sequence>MLVQIPSISDAVDDRGRLYKVFNIYIGGHYHCSLRYSHLLHFSQELGRNFDTSGLDEFPTKRVFSLTAAQLDERRAGLERYLHSVCQDRVIQQSDMLKEFLVAAQKASSGVTDEDVSMEIFLINGNSVTISGQSFSRSDEVLERAVVKIGADPSLTYYFSLFLEEETGDGWTLYRHLQDHEAPFVSLKTVNSNGSFRITVRMSFWGPEMVSGVLADEAATNLLYIETIDHITKGEWEVGKEVKEKLAELGAKSLKKEYMETASTIPQFAYQQMEGLTFDHPSEDLHGFARIGRREIVTYTTEGEGEWGGAQGHGVRCRSYQLTRIRCWKVGYWESGEKWLAFHYHHGDTEEDFVWVRLVGKATIFLTLCIQSAVNELIRIKRKQSVRLPSDGSQRRKTALPIVKFHVSSQNTGSRRESEASQGSEVTDGPEEMSSGDLGKGGAGAERSAVCGMDLDTKTATVKFSKTSEENSFADGTEDDI</sequence>
<dbReference type="Pfam" id="PF00787">
    <property type="entry name" value="PX"/>
    <property type="match status" value="1"/>
</dbReference>
<dbReference type="GO" id="GO:0035091">
    <property type="term" value="F:phosphatidylinositol binding"/>
    <property type="evidence" value="ECO:0007669"/>
    <property type="project" value="InterPro"/>
</dbReference>
<comment type="caution">
    <text evidence="6">The sequence shown here is derived from an EMBL/GenBank/DDBJ whole genome shotgun (WGS) entry which is preliminary data.</text>
</comment>
<dbReference type="InterPro" id="IPR011993">
    <property type="entry name" value="PH-like_dom_sf"/>
</dbReference>
<feature type="domain" description="PX" evidence="5">
    <location>
        <begin position="1"/>
        <end position="108"/>
    </location>
</feature>
<dbReference type="AlphaFoldDB" id="A0AA35R8H4"/>
<reference evidence="6" key="1">
    <citation type="submission" date="2023-03" db="EMBL/GenBank/DDBJ databases">
        <authorList>
            <person name="Steffen K."/>
            <person name="Cardenas P."/>
        </authorList>
    </citation>
    <scope>NUCLEOTIDE SEQUENCE</scope>
</reference>
<evidence type="ECO:0000313" key="7">
    <source>
        <dbReference type="Proteomes" id="UP001174909"/>
    </source>
</evidence>
<keyword evidence="3" id="KW-0653">Protein transport</keyword>
<keyword evidence="2" id="KW-0813">Transport</keyword>
<protein>
    <submittedName>
        <fullName evidence="6">Sorting nexin-17</fullName>
    </submittedName>
</protein>
<evidence type="ECO:0000256" key="2">
    <source>
        <dbReference type="ARBA" id="ARBA00022448"/>
    </source>
</evidence>
<comment type="similarity">
    <text evidence="1">Belongs to the sorting nexin family.</text>
</comment>